<dbReference type="InterPro" id="IPR048447">
    <property type="entry name" value="DUF1980_C"/>
</dbReference>
<comment type="caution">
    <text evidence="3">The sequence shown here is derived from an EMBL/GenBank/DDBJ whole genome shotgun (WGS) entry which is preliminary data.</text>
</comment>
<feature type="transmembrane region" description="Helical" evidence="1">
    <location>
        <begin position="38"/>
        <end position="60"/>
    </location>
</feature>
<keyword evidence="1" id="KW-0472">Membrane</keyword>
<name>A0ABS1SH94_9MICO</name>
<dbReference type="InterPro" id="IPR052955">
    <property type="entry name" value="UPF0703_membrane_permease"/>
</dbReference>
<dbReference type="PANTHER" id="PTHR40047">
    <property type="entry name" value="UPF0703 PROTEIN YCGQ"/>
    <property type="match status" value="1"/>
</dbReference>
<keyword evidence="4" id="KW-1185">Reference proteome</keyword>
<evidence type="ECO:0000313" key="4">
    <source>
        <dbReference type="Proteomes" id="UP001645859"/>
    </source>
</evidence>
<dbReference type="InterPro" id="IPR015402">
    <property type="entry name" value="DUF1980"/>
</dbReference>
<proteinExistence type="predicted"/>
<evidence type="ECO:0000259" key="2">
    <source>
        <dbReference type="Pfam" id="PF21537"/>
    </source>
</evidence>
<feature type="transmembrane region" description="Helical" evidence="1">
    <location>
        <begin position="81"/>
        <end position="99"/>
    </location>
</feature>
<gene>
    <name evidence="3" type="ORF">D3230_11475</name>
</gene>
<dbReference type="EMBL" id="QYAC01000006">
    <property type="protein sequence ID" value="MBL3679900.1"/>
    <property type="molecule type" value="Genomic_DNA"/>
</dbReference>
<reference evidence="3 4" key="1">
    <citation type="submission" date="2018-09" db="EMBL/GenBank/DDBJ databases">
        <title>Comparative genomics of Leucobacter spp.</title>
        <authorList>
            <person name="Reis A.C."/>
            <person name="Kolvenbach B.A."/>
            <person name="Corvini P.F.X."/>
            <person name="Nunes O.C."/>
        </authorList>
    </citation>
    <scope>NUCLEOTIDE SEQUENCE [LARGE SCALE GENOMIC DNA]</scope>
    <source>
        <strain evidence="3 4">TAN 31504</strain>
    </source>
</reference>
<feature type="domain" description="DUF1980" evidence="2">
    <location>
        <begin position="156"/>
        <end position="249"/>
    </location>
</feature>
<accession>A0ABS1SH94</accession>
<protein>
    <submittedName>
        <fullName evidence="3">TIGR03943 family protein</fullName>
    </submittedName>
</protein>
<dbReference type="Pfam" id="PF21537">
    <property type="entry name" value="DUF1980_C"/>
    <property type="match status" value="1"/>
</dbReference>
<organism evidence="3 4">
    <name type="scientific">Leucobacter chromiireducens subsp. solipictus</name>
    <dbReference type="NCBI Taxonomy" id="398235"/>
    <lineage>
        <taxon>Bacteria</taxon>
        <taxon>Bacillati</taxon>
        <taxon>Actinomycetota</taxon>
        <taxon>Actinomycetes</taxon>
        <taxon>Micrococcales</taxon>
        <taxon>Microbacteriaceae</taxon>
        <taxon>Leucobacter</taxon>
    </lineage>
</organism>
<dbReference type="NCBIfam" id="TIGR03943">
    <property type="entry name" value="TIGR03943 family putative permease subunit"/>
    <property type="match status" value="1"/>
</dbReference>
<sequence length="250" mass="26215">MLSPKPNRRPGLVLLVAGIAVTLSLALSGRLEWYIHPRSVTFTIVMVSLAGVAWCAACAVRGSAQPRHTVARQPRGWRRPLGTVLALCCAGAVVLLPPATLSPEAVAQRAAPEAMGLGIGPETAAGTADLAQRDDGELTIRQWALLVRGADSAAITGRAAELVGFITPDADDPESLFVVTRYAITCCAVDAQAVGVPVYRPGWQAEFAPGDWVQTTGVFAANPSVTSRWAAVLLPARMAPTAEPEDPYVS</sequence>
<evidence type="ECO:0000313" key="3">
    <source>
        <dbReference type="EMBL" id="MBL3679900.1"/>
    </source>
</evidence>
<keyword evidence="1" id="KW-1133">Transmembrane helix</keyword>
<dbReference type="Proteomes" id="UP001645859">
    <property type="component" value="Unassembled WGS sequence"/>
</dbReference>
<dbReference type="PANTHER" id="PTHR40047:SF1">
    <property type="entry name" value="UPF0703 PROTEIN YCGQ"/>
    <property type="match status" value="1"/>
</dbReference>
<evidence type="ECO:0000256" key="1">
    <source>
        <dbReference type="SAM" id="Phobius"/>
    </source>
</evidence>
<keyword evidence="1" id="KW-0812">Transmembrane</keyword>